<evidence type="ECO:0000313" key="2">
    <source>
        <dbReference type="EMBL" id="SET27382.1"/>
    </source>
</evidence>
<dbReference type="OrthoDB" id="8652945at2"/>
<dbReference type="AlphaFoldDB" id="A0A1I0D6Y4"/>
<feature type="transmembrane region" description="Helical" evidence="1">
    <location>
        <begin position="70"/>
        <end position="92"/>
    </location>
</feature>
<organism evidence="2 3">
    <name type="scientific">Pseudomonas graminis</name>
    <dbReference type="NCBI Taxonomy" id="158627"/>
    <lineage>
        <taxon>Bacteria</taxon>
        <taxon>Pseudomonadati</taxon>
        <taxon>Pseudomonadota</taxon>
        <taxon>Gammaproteobacteria</taxon>
        <taxon>Pseudomonadales</taxon>
        <taxon>Pseudomonadaceae</taxon>
        <taxon>Pseudomonas</taxon>
    </lineage>
</organism>
<gene>
    <name evidence="2" type="ORF">SAMN05216197_109138</name>
</gene>
<keyword evidence="1" id="KW-1133">Transmembrane helix</keyword>
<dbReference type="RefSeq" id="WP_074887901.1">
    <property type="nucleotide sequence ID" value="NZ_FOHW01000009.1"/>
</dbReference>
<dbReference type="EMBL" id="FOHW01000009">
    <property type="protein sequence ID" value="SET27382.1"/>
    <property type="molecule type" value="Genomic_DNA"/>
</dbReference>
<sequence length="307" mass="34037">MQPNNFHTSSDTGELIATFRQGKAFLIFGLILAVVFLGLAAFVFYLSTIVPMGDNGPVTLHTSRGMTMNFASQDVVFSFTTGLLALIGLCLLGTTAWHKKLRNTDYEVYGNGIVRITKDQRDYTAFAEIEDLYLFSSGQTVLTGLITNLAYRRNASEPFHRVIDTLKDFQAFQELVRDLHVRARLPAVAEALEAGQSVTFNCISSKQVWGKRVTGSFLKVTTAPILLSRDFFEYQGNRVPVSSLRTVDLNAWTENVVIKDENGKPVLSTIATGILSHDLFLSTLDVVLAVEEQARKPAANVFEMNVR</sequence>
<evidence type="ECO:0000256" key="1">
    <source>
        <dbReference type="SAM" id="Phobius"/>
    </source>
</evidence>
<dbReference type="Proteomes" id="UP000182332">
    <property type="component" value="Unassembled WGS sequence"/>
</dbReference>
<keyword evidence="1" id="KW-0472">Membrane</keyword>
<protein>
    <submittedName>
        <fullName evidence="2">Uncharacterized protein</fullName>
    </submittedName>
</protein>
<accession>A0A1I0D6Y4</accession>
<feature type="transmembrane region" description="Helical" evidence="1">
    <location>
        <begin position="25"/>
        <end position="50"/>
    </location>
</feature>
<keyword evidence="1" id="KW-0812">Transmembrane</keyword>
<proteinExistence type="predicted"/>
<name>A0A1I0D6Y4_9PSED</name>
<reference evidence="2 3" key="1">
    <citation type="submission" date="2016-10" db="EMBL/GenBank/DDBJ databases">
        <authorList>
            <person name="de Groot N.N."/>
        </authorList>
    </citation>
    <scope>NUCLEOTIDE SEQUENCE [LARGE SCALE GENOMIC DNA]</scope>
    <source>
        <strain evidence="2 3">DSM 11363</strain>
    </source>
</reference>
<evidence type="ECO:0000313" key="3">
    <source>
        <dbReference type="Proteomes" id="UP000182332"/>
    </source>
</evidence>